<name>A0A346CIR5_CONER</name>
<comment type="subcellular location">
    <subcellularLocation>
        <location evidence="1">Secreted</location>
    </subcellularLocation>
</comment>
<accession>A0A346CIR5</accession>
<keyword evidence="5" id="KW-1015">Disulfide bond</keyword>
<dbReference type="GO" id="GO:0005576">
    <property type="term" value="C:extracellular region"/>
    <property type="evidence" value="ECO:0007669"/>
    <property type="project" value="UniProtKB-SubCell"/>
</dbReference>
<dbReference type="InterPro" id="IPR013141">
    <property type="entry name" value="Conotoxin-I_CS"/>
</dbReference>
<evidence type="ECO:0000313" key="7">
    <source>
        <dbReference type="EMBL" id="AXL95464.1"/>
    </source>
</evidence>
<sequence>MLFRVTSVGCFLLVIIFLNLVVLTNACKLDEMSCRRHSQCCGAVCCSGTCAKPCRIVGKRAKLQEFFRQR</sequence>
<protein>
    <submittedName>
        <fullName evidence="7">Conotoxin superfamily I2</fullName>
    </submittedName>
</protein>
<dbReference type="Pfam" id="PF17557">
    <property type="entry name" value="Conotoxin_I2"/>
    <property type="match status" value="1"/>
</dbReference>
<dbReference type="PROSITE" id="PS60019">
    <property type="entry name" value="I_CONOTOXIN"/>
    <property type="match status" value="1"/>
</dbReference>
<evidence type="ECO:0000256" key="3">
    <source>
        <dbReference type="ARBA" id="ARBA00022525"/>
    </source>
</evidence>
<dbReference type="GO" id="GO:0090729">
    <property type="term" value="F:toxin activity"/>
    <property type="evidence" value="ECO:0007669"/>
    <property type="project" value="UniProtKB-KW"/>
</dbReference>
<evidence type="ECO:0000256" key="4">
    <source>
        <dbReference type="ARBA" id="ARBA00022656"/>
    </source>
</evidence>
<evidence type="ECO:0000256" key="6">
    <source>
        <dbReference type="SAM" id="SignalP"/>
    </source>
</evidence>
<feature type="chain" id="PRO_5016881262" evidence="6">
    <location>
        <begin position="27"/>
        <end position="70"/>
    </location>
</feature>
<comment type="similarity">
    <text evidence="2">Belongs to the conotoxin I2 superfamily.</text>
</comment>
<organism evidence="7">
    <name type="scientific">Conus ermineus</name>
    <name type="common">Agate cone</name>
    <name type="synonym">Chelyconus ermineus</name>
    <dbReference type="NCBI Taxonomy" id="55423"/>
    <lineage>
        <taxon>Eukaryota</taxon>
        <taxon>Metazoa</taxon>
        <taxon>Spiralia</taxon>
        <taxon>Lophotrochozoa</taxon>
        <taxon>Mollusca</taxon>
        <taxon>Gastropoda</taxon>
        <taxon>Caenogastropoda</taxon>
        <taxon>Neogastropoda</taxon>
        <taxon>Conoidea</taxon>
        <taxon>Conidae</taxon>
        <taxon>Conus</taxon>
        <taxon>Chelyconus</taxon>
    </lineage>
</organism>
<dbReference type="AlphaFoldDB" id="A0A346CIR5"/>
<evidence type="ECO:0000256" key="1">
    <source>
        <dbReference type="ARBA" id="ARBA00004613"/>
    </source>
</evidence>
<keyword evidence="4" id="KW-0800">Toxin</keyword>
<reference evidence="7" key="1">
    <citation type="journal article" date="2018" name="Genome Biol. Evol.">
        <title>Conotoxin diversity in Chelyconus ermineus (Born, 1778) and the convergent origin of piscivory in the Atlantic and Indo-Pacific cones.</title>
        <authorList>
            <person name="Abalde S."/>
            <person name="Tenorio M.J."/>
            <person name="Afonso C.M."/>
            <person name="Zardoya R."/>
        </authorList>
    </citation>
    <scope>NUCLEOTIDE SEQUENCE</scope>
    <source>
        <strain evidence="7">Cerm_127</strain>
    </source>
</reference>
<dbReference type="InterPro" id="IPR020242">
    <property type="entry name" value="Conotoxin_I2"/>
</dbReference>
<dbReference type="EMBL" id="MH360415">
    <property type="protein sequence ID" value="AXL95464.1"/>
    <property type="molecule type" value="mRNA"/>
</dbReference>
<evidence type="ECO:0000256" key="2">
    <source>
        <dbReference type="ARBA" id="ARBA00007388"/>
    </source>
</evidence>
<keyword evidence="6" id="KW-0732">Signal</keyword>
<proteinExistence type="evidence at transcript level"/>
<evidence type="ECO:0000256" key="5">
    <source>
        <dbReference type="ARBA" id="ARBA00023157"/>
    </source>
</evidence>
<feature type="signal peptide" evidence="6">
    <location>
        <begin position="1"/>
        <end position="26"/>
    </location>
</feature>
<keyword evidence="3" id="KW-0964">Secreted</keyword>